<dbReference type="InterPro" id="IPR043519">
    <property type="entry name" value="NT_sf"/>
</dbReference>
<dbReference type="Proteomes" id="UP000607559">
    <property type="component" value="Unassembled WGS sequence"/>
</dbReference>
<evidence type="ECO:0000313" key="2">
    <source>
        <dbReference type="Proteomes" id="UP000607559"/>
    </source>
</evidence>
<dbReference type="Pfam" id="PF09970">
    <property type="entry name" value="DUF2204"/>
    <property type="match status" value="1"/>
</dbReference>
<proteinExistence type="predicted"/>
<comment type="caution">
    <text evidence="1">The sequence shown here is derived from an EMBL/GenBank/DDBJ whole genome shotgun (WGS) entry which is preliminary data.</text>
</comment>
<gene>
    <name evidence="1" type="ORF">GCM10011511_54260</name>
</gene>
<dbReference type="AlphaFoldDB" id="A0A8J2XU74"/>
<protein>
    <recommendedName>
        <fullName evidence="3">Nucleotidyltransferase family protein</fullName>
    </recommendedName>
</protein>
<dbReference type="Gene3D" id="3.30.460.40">
    <property type="match status" value="1"/>
</dbReference>
<dbReference type="InterPro" id="IPR018700">
    <property type="entry name" value="DUF2204"/>
</dbReference>
<reference evidence="1" key="1">
    <citation type="journal article" date="2014" name="Int. J. Syst. Evol. Microbiol.">
        <title>Complete genome sequence of Corynebacterium casei LMG S-19264T (=DSM 44701T), isolated from a smear-ripened cheese.</title>
        <authorList>
            <consortium name="US DOE Joint Genome Institute (JGI-PGF)"/>
            <person name="Walter F."/>
            <person name="Albersmeier A."/>
            <person name="Kalinowski J."/>
            <person name="Ruckert C."/>
        </authorList>
    </citation>
    <scope>NUCLEOTIDE SEQUENCE</scope>
    <source>
        <strain evidence="1">CGMCC 1.15448</strain>
    </source>
</reference>
<dbReference type="SUPFAM" id="SSF81301">
    <property type="entry name" value="Nucleotidyltransferase"/>
    <property type="match status" value="1"/>
</dbReference>
<evidence type="ECO:0008006" key="3">
    <source>
        <dbReference type="Google" id="ProtNLM"/>
    </source>
</evidence>
<accession>A0A8J2XU74</accession>
<dbReference type="EMBL" id="BMJC01000007">
    <property type="protein sequence ID" value="GGB23547.1"/>
    <property type="molecule type" value="Genomic_DNA"/>
</dbReference>
<dbReference type="RefSeq" id="WP_188937727.1">
    <property type="nucleotide sequence ID" value="NZ_BMJC01000007.1"/>
</dbReference>
<organism evidence="1 2">
    <name type="scientific">Puia dinghuensis</name>
    <dbReference type="NCBI Taxonomy" id="1792502"/>
    <lineage>
        <taxon>Bacteria</taxon>
        <taxon>Pseudomonadati</taxon>
        <taxon>Bacteroidota</taxon>
        <taxon>Chitinophagia</taxon>
        <taxon>Chitinophagales</taxon>
        <taxon>Chitinophagaceae</taxon>
        <taxon>Puia</taxon>
    </lineage>
</organism>
<evidence type="ECO:0000313" key="1">
    <source>
        <dbReference type="EMBL" id="GGB23547.1"/>
    </source>
</evidence>
<keyword evidence="2" id="KW-1185">Reference proteome</keyword>
<sequence>MDMLDDQLIRFWKSLNENSVRYIMVGGFATRFHGFNRSTDDLDMWLEDTVPNRRHLRKAFTELGYGDFASLETMQFVPGWTNFYIGGGIELDIMTNMKGLEHIPFSECLEMASIADMEGIKVPFLHINHLIANKKIVNRPKDQVDVIELEKIRKIREESN</sequence>
<reference evidence="1" key="2">
    <citation type="submission" date="2020-09" db="EMBL/GenBank/DDBJ databases">
        <authorList>
            <person name="Sun Q."/>
            <person name="Zhou Y."/>
        </authorList>
    </citation>
    <scope>NUCLEOTIDE SEQUENCE</scope>
    <source>
        <strain evidence="1">CGMCC 1.15448</strain>
    </source>
</reference>
<name>A0A8J2XU74_9BACT</name>